<evidence type="ECO:0000313" key="1">
    <source>
        <dbReference type="EMBL" id="TFK72690.1"/>
    </source>
</evidence>
<dbReference type="EMBL" id="ML208282">
    <property type="protein sequence ID" value="TFK72690.1"/>
    <property type="molecule type" value="Genomic_DNA"/>
</dbReference>
<keyword evidence="2" id="KW-1185">Reference proteome</keyword>
<protein>
    <submittedName>
        <fullName evidence="1">Uncharacterized protein</fullName>
    </submittedName>
</protein>
<proteinExistence type="predicted"/>
<dbReference type="Proteomes" id="UP000308600">
    <property type="component" value="Unassembled WGS sequence"/>
</dbReference>
<sequence length="195" mass="21415">MSKRTTFTSTTPLPLSMTREAVVAFLHDYDEMISLNPLVTEYHRIEAPSHAAPDELDCVWYSVTDKISYLPGGLITGHVTYTVAFDRLPNGIQSHCYAPAGVDLREKWTLNGTLPGEPPEPVQLGAPGSGLYMREDVDMRCNLLMSGFVKKTLKKAHATLVDRIKDKIKPVPVGSQPPQARDGKPTSAGARPRQS</sequence>
<accession>A0ACD3B4G2</accession>
<organism evidence="1 2">
    <name type="scientific">Pluteus cervinus</name>
    <dbReference type="NCBI Taxonomy" id="181527"/>
    <lineage>
        <taxon>Eukaryota</taxon>
        <taxon>Fungi</taxon>
        <taxon>Dikarya</taxon>
        <taxon>Basidiomycota</taxon>
        <taxon>Agaricomycotina</taxon>
        <taxon>Agaricomycetes</taxon>
        <taxon>Agaricomycetidae</taxon>
        <taxon>Agaricales</taxon>
        <taxon>Pluteineae</taxon>
        <taxon>Pluteaceae</taxon>
        <taxon>Pluteus</taxon>
    </lineage>
</organism>
<gene>
    <name evidence="1" type="ORF">BDN72DRAFT_835746</name>
</gene>
<reference evidence="1 2" key="1">
    <citation type="journal article" date="2019" name="Nat. Ecol. Evol.">
        <title>Megaphylogeny resolves global patterns of mushroom evolution.</title>
        <authorList>
            <person name="Varga T."/>
            <person name="Krizsan K."/>
            <person name="Foldi C."/>
            <person name="Dima B."/>
            <person name="Sanchez-Garcia M."/>
            <person name="Sanchez-Ramirez S."/>
            <person name="Szollosi G.J."/>
            <person name="Szarkandi J.G."/>
            <person name="Papp V."/>
            <person name="Albert L."/>
            <person name="Andreopoulos W."/>
            <person name="Angelini C."/>
            <person name="Antonin V."/>
            <person name="Barry K.W."/>
            <person name="Bougher N.L."/>
            <person name="Buchanan P."/>
            <person name="Buyck B."/>
            <person name="Bense V."/>
            <person name="Catcheside P."/>
            <person name="Chovatia M."/>
            <person name="Cooper J."/>
            <person name="Damon W."/>
            <person name="Desjardin D."/>
            <person name="Finy P."/>
            <person name="Geml J."/>
            <person name="Haridas S."/>
            <person name="Hughes K."/>
            <person name="Justo A."/>
            <person name="Karasinski D."/>
            <person name="Kautmanova I."/>
            <person name="Kiss B."/>
            <person name="Kocsube S."/>
            <person name="Kotiranta H."/>
            <person name="LaButti K.M."/>
            <person name="Lechner B.E."/>
            <person name="Liimatainen K."/>
            <person name="Lipzen A."/>
            <person name="Lukacs Z."/>
            <person name="Mihaltcheva S."/>
            <person name="Morgado L.N."/>
            <person name="Niskanen T."/>
            <person name="Noordeloos M.E."/>
            <person name="Ohm R.A."/>
            <person name="Ortiz-Santana B."/>
            <person name="Ovrebo C."/>
            <person name="Racz N."/>
            <person name="Riley R."/>
            <person name="Savchenko A."/>
            <person name="Shiryaev A."/>
            <person name="Soop K."/>
            <person name="Spirin V."/>
            <person name="Szebenyi C."/>
            <person name="Tomsovsky M."/>
            <person name="Tulloss R.E."/>
            <person name="Uehling J."/>
            <person name="Grigoriev I.V."/>
            <person name="Vagvolgyi C."/>
            <person name="Papp T."/>
            <person name="Martin F.M."/>
            <person name="Miettinen O."/>
            <person name="Hibbett D.S."/>
            <person name="Nagy L.G."/>
        </authorList>
    </citation>
    <scope>NUCLEOTIDE SEQUENCE [LARGE SCALE GENOMIC DNA]</scope>
    <source>
        <strain evidence="1 2">NL-1719</strain>
    </source>
</reference>
<name>A0ACD3B4G2_9AGAR</name>
<evidence type="ECO:0000313" key="2">
    <source>
        <dbReference type="Proteomes" id="UP000308600"/>
    </source>
</evidence>